<sequence>MAPNFSHEYNEKKLGQDCASDGSPTLTAAATVSDTAHDNEKEEDRGRHANYHAEQPQQLNIPNDRAMPQDPRYLSPPGSNREHATRLADDLTLLQAEQAVSKRESIELRRSASRARSAGSPNPDVFNEPTHQPTINLPPKHSNRVSLWFLSFKKLPRSFRYIVYNIPVSALLLIPILIGIYVPDGRQKAVGGEGGVQLLWFGIWLMVVWLSLWAARVVTSILPYVMRLAAKAIGSGNPKKWKDVGRQIELHAALFLWMLAVFISYHPILDNHKVPASGDDPYPYIKWIDVMYKIITALFILSALNFAEKILIQWIATTFHMRTYSTRIALNKQSIAYLVHLYEYTKDRLVSEASVMNGDGTGNTGSGSRTPMALLQENARGVVTRVGDIANRVAGDFTGREFTLSNHPRKVVTELLRDTNSAQVLGRRLFRTFADKGSDLLTPHDLRPAFPTDEDAEAAFGIFDRDLNGDVSVEEMEAFCDEVHREKKAIAASLKDLDSVIQKLDRVFFFIIFIIAVIIFISIISPSAAAALGSLSTAVLGLSWMLAATAQEFLQSIIFVFVKHPFDVGDRVTVYGNTGTNMTGDDYYVTEISLLFTEFKKMEGHIVQAPNSVLNTLFILNHRRSGALADVFELKMKYGTPSSVIRELQARMEEWVLANKRDYTSKIITEVRSFEDAYRMTVNFICFHKTSFQNELLRLTRHNKFAIELMNQMVALGIEQPRRQYQISGRDFPVFQTNVQPPAYEEQNQHQYPSVDPSLLQATRRRAESTTLADTTDHFQDVFVARKTSNARVRHQPPRINEEDEEVATGNRGHSTSLELNRPRSNSTHRSRQGSQHGHGHHIFSRPIGSSKSHDRGDRSDMV</sequence>
<reference evidence="10 11" key="1">
    <citation type="submission" date="2018-06" db="EMBL/GenBank/DDBJ databases">
        <title>Complete Genomes of Monosporascus.</title>
        <authorList>
            <person name="Robinson A.J."/>
            <person name="Natvig D.O."/>
        </authorList>
    </citation>
    <scope>NUCLEOTIDE SEQUENCE [LARGE SCALE GENOMIC DNA]</scope>
    <source>
        <strain evidence="10 11">CBS 609.92</strain>
    </source>
</reference>
<feature type="transmembrane region" description="Helical" evidence="8">
    <location>
        <begin position="161"/>
        <end position="182"/>
    </location>
</feature>
<comment type="caution">
    <text evidence="10">The sequence shown here is derived from an EMBL/GenBank/DDBJ whole genome shotgun (WGS) entry which is preliminary data.</text>
</comment>
<dbReference type="InterPro" id="IPR006685">
    <property type="entry name" value="MscS_channel_2nd"/>
</dbReference>
<protein>
    <recommendedName>
        <fullName evidence="6">Mechanosensitive ion channel protein</fullName>
    </recommendedName>
</protein>
<keyword evidence="4 8" id="KW-1133">Transmembrane helix</keyword>
<feature type="region of interest" description="Disordered" evidence="7">
    <location>
        <begin position="104"/>
        <end position="138"/>
    </location>
</feature>
<feature type="compositionally biased region" description="Polar residues" evidence="7">
    <location>
        <begin position="812"/>
        <end position="826"/>
    </location>
</feature>
<dbReference type="SUPFAM" id="SSF47473">
    <property type="entry name" value="EF-hand"/>
    <property type="match status" value="1"/>
</dbReference>
<dbReference type="EMBL" id="QJNS01000140">
    <property type="protein sequence ID" value="RYO85289.1"/>
    <property type="molecule type" value="Genomic_DNA"/>
</dbReference>
<dbReference type="Proteomes" id="UP000294003">
    <property type="component" value="Unassembled WGS sequence"/>
</dbReference>
<evidence type="ECO:0000313" key="11">
    <source>
        <dbReference type="Proteomes" id="UP000294003"/>
    </source>
</evidence>
<dbReference type="Pfam" id="PF00924">
    <property type="entry name" value="MS_channel_2nd"/>
    <property type="match status" value="1"/>
</dbReference>
<keyword evidence="11" id="KW-1185">Reference proteome</keyword>
<evidence type="ECO:0000256" key="4">
    <source>
        <dbReference type="ARBA" id="ARBA00022989"/>
    </source>
</evidence>
<dbReference type="Pfam" id="PF25886">
    <property type="entry name" value="Msy1"/>
    <property type="match status" value="1"/>
</dbReference>
<evidence type="ECO:0000256" key="3">
    <source>
        <dbReference type="ARBA" id="ARBA00022692"/>
    </source>
</evidence>
<evidence type="ECO:0000256" key="5">
    <source>
        <dbReference type="ARBA" id="ARBA00023136"/>
    </source>
</evidence>
<feature type="compositionally biased region" description="Basic residues" evidence="7">
    <location>
        <begin position="827"/>
        <end position="844"/>
    </location>
</feature>
<keyword evidence="6" id="KW-0256">Endoplasmic reticulum</keyword>
<feature type="region of interest" description="Disordered" evidence="7">
    <location>
        <begin position="788"/>
        <end position="863"/>
    </location>
</feature>
<dbReference type="PANTHER" id="PTHR31323">
    <property type="entry name" value="MECHANOSENSITIVE ION CHANNEL PROTEIN MSY2"/>
    <property type="match status" value="1"/>
</dbReference>
<dbReference type="PROSITE" id="PS50222">
    <property type="entry name" value="EF_HAND_2"/>
    <property type="match status" value="1"/>
</dbReference>
<evidence type="ECO:0000256" key="8">
    <source>
        <dbReference type="SAM" id="Phobius"/>
    </source>
</evidence>
<feature type="transmembrane region" description="Helical" evidence="8">
    <location>
        <begin position="250"/>
        <end position="268"/>
    </location>
</feature>
<evidence type="ECO:0000313" key="10">
    <source>
        <dbReference type="EMBL" id="RYO85289.1"/>
    </source>
</evidence>
<comment type="similarity">
    <text evidence="2 6">Belongs to the MscS (TC 1.A.23) family.</text>
</comment>
<comment type="subcellular location">
    <subcellularLocation>
        <location evidence="1">Endomembrane system</location>
        <topology evidence="1">Multi-pass membrane protein</topology>
    </subcellularLocation>
    <subcellularLocation>
        <location evidence="6">Endoplasmic reticulum membrane</location>
    </subcellularLocation>
</comment>
<dbReference type="InterPro" id="IPR010920">
    <property type="entry name" value="LSM_dom_sf"/>
</dbReference>
<dbReference type="InterPro" id="IPR023408">
    <property type="entry name" value="MscS_beta-dom_sf"/>
</dbReference>
<evidence type="ECO:0000256" key="6">
    <source>
        <dbReference type="PIRNR" id="PIRNR017209"/>
    </source>
</evidence>
<name>A0ABY0H5E0_9PEZI</name>
<dbReference type="InterPro" id="IPR058650">
    <property type="entry name" value="Msy1/2-like"/>
</dbReference>
<feature type="compositionally biased region" description="Basic and acidic residues" evidence="7">
    <location>
        <begin position="35"/>
        <end position="47"/>
    </location>
</feature>
<feature type="region of interest" description="Disordered" evidence="7">
    <location>
        <begin position="1"/>
        <end position="84"/>
    </location>
</feature>
<keyword evidence="3 8" id="KW-0812">Transmembrane</keyword>
<keyword evidence="5 6" id="KW-0472">Membrane</keyword>
<evidence type="ECO:0000256" key="2">
    <source>
        <dbReference type="ARBA" id="ARBA00008017"/>
    </source>
</evidence>
<dbReference type="Gene3D" id="2.30.30.60">
    <property type="match status" value="1"/>
</dbReference>
<dbReference type="InterPro" id="IPR002048">
    <property type="entry name" value="EF_hand_dom"/>
</dbReference>
<accession>A0ABY0H5E0</accession>
<proteinExistence type="inferred from homology"/>
<feature type="transmembrane region" description="Helical" evidence="8">
    <location>
        <begin position="290"/>
        <end position="312"/>
    </location>
</feature>
<feature type="transmembrane region" description="Helical" evidence="8">
    <location>
        <begin position="507"/>
        <end position="532"/>
    </location>
</feature>
<feature type="compositionally biased region" description="Polar residues" evidence="7">
    <location>
        <begin position="22"/>
        <end position="34"/>
    </location>
</feature>
<evidence type="ECO:0000256" key="1">
    <source>
        <dbReference type="ARBA" id="ARBA00004127"/>
    </source>
</evidence>
<feature type="domain" description="EF-hand" evidence="9">
    <location>
        <begin position="451"/>
        <end position="486"/>
    </location>
</feature>
<dbReference type="Gene3D" id="1.10.238.10">
    <property type="entry name" value="EF-hand"/>
    <property type="match status" value="1"/>
</dbReference>
<evidence type="ECO:0000256" key="7">
    <source>
        <dbReference type="SAM" id="MobiDB-lite"/>
    </source>
</evidence>
<dbReference type="PANTHER" id="PTHR31323:SF15">
    <property type="entry name" value="MECHANOSENSITIVE ION CHANNEL PROTEIN MSY1"/>
    <property type="match status" value="1"/>
</dbReference>
<dbReference type="PIRSF" id="PIRSF017209">
    <property type="entry name" value="Memb_At2g17000_prd"/>
    <property type="match status" value="1"/>
</dbReference>
<dbReference type="SUPFAM" id="SSF50182">
    <property type="entry name" value="Sm-like ribonucleoproteins"/>
    <property type="match status" value="1"/>
</dbReference>
<evidence type="ECO:0000259" key="9">
    <source>
        <dbReference type="PROSITE" id="PS50222"/>
    </source>
</evidence>
<feature type="compositionally biased region" description="Basic and acidic residues" evidence="7">
    <location>
        <begin position="852"/>
        <end position="863"/>
    </location>
</feature>
<dbReference type="InterPro" id="IPR016688">
    <property type="entry name" value="MscS-like_plants/fungi"/>
</dbReference>
<gene>
    <name evidence="10" type="ORF">DL762_005242</name>
</gene>
<organism evidence="10 11">
    <name type="scientific">Monosporascus cannonballus</name>
    <dbReference type="NCBI Taxonomy" id="155416"/>
    <lineage>
        <taxon>Eukaryota</taxon>
        <taxon>Fungi</taxon>
        <taxon>Dikarya</taxon>
        <taxon>Ascomycota</taxon>
        <taxon>Pezizomycotina</taxon>
        <taxon>Sordariomycetes</taxon>
        <taxon>Xylariomycetidae</taxon>
        <taxon>Xylariales</taxon>
        <taxon>Xylariales incertae sedis</taxon>
        <taxon>Monosporascus</taxon>
    </lineage>
</organism>
<feature type="transmembrane region" description="Helical" evidence="8">
    <location>
        <begin position="202"/>
        <end position="229"/>
    </location>
</feature>
<dbReference type="InterPro" id="IPR011992">
    <property type="entry name" value="EF-hand-dom_pair"/>
</dbReference>